<evidence type="ECO:0000313" key="4">
    <source>
        <dbReference type="Proteomes" id="UP000078348"/>
    </source>
</evidence>
<dbReference type="PIRSF" id="PIRSF015730">
    <property type="entry name" value="TFAR19"/>
    <property type="match status" value="1"/>
</dbReference>
<evidence type="ECO:0000256" key="1">
    <source>
        <dbReference type="ARBA" id="ARBA00010490"/>
    </source>
</evidence>
<dbReference type="GO" id="GO:0003677">
    <property type="term" value="F:DNA binding"/>
    <property type="evidence" value="ECO:0007669"/>
    <property type="project" value="UniProtKB-KW"/>
</dbReference>
<dbReference type="PANTHER" id="PTHR10840">
    <property type="entry name" value="PROGRAMMED CELL DEATH PROTEIN 5"/>
    <property type="match status" value="1"/>
</dbReference>
<dbReference type="STRING" id="478820.A0A196SDI4"/>
<keyword evidence="4" id="KW-1185">Reference proteome</keyword>
<sequence>MAGMQNQQQAKEQQQAQEEARKKLLHSLIDTEARARLGRIALVDPAKARSIEDRIIVLAQQGNIGTVTDAQVKAILEGMDTAAHTTVTIKRTKNFDDDDDDIDDDF</sequence>
<dbReference type="InterPro" id="IPR036883">
    <property type="entry name" value="PDCD5-like_sf"/>
</dbReference>
<feature type="region of interest" description="Disordered" evidence="2">
    <location>
        <begin position="1"/>
        <end position="20"/>
    </location>
</feature>
<accession>A0A196SDI4</accession>
<dbReference type="GO" id="GO:0005634">
    <property type="term" value="C:nucleus"/>
    <property type="evidence" value="ECO:0007669"/>
    <property type="project" value="TreeGrafter"/>
</dbReference>
<dbReference type="EMBL" id="LXWW01000174">
    <property type="protein sequence ID" value="OAO15115.1"/>
    <property type="molecule type" value="Genomic_DNA"/>
</dbReference>
<keyword evidence="3" id="KW-0238">DNA-binding</keyword>
<gene>
    <name evidence="3" type="ORF">AV274_3205</name>
</gene>
<dbReference type="Gene3D" id="1.10.8.140">
    <property type="entry name" value="PDCD5-like"/>
    <property type="match status" value="1"/>
</dbReference>
<comment type="similarity">
    <text evidence="1">Belongs to the PDCD5 family.</text>
</comment>
<organism evidence="3 4">
    <name type="scientific">Blastocystis sp. subtype 1 (strain ATCC 50177 / NandII)</name>
    <dbReference type="NCBI Taxonomy" id="478820"/>
    <lineage>
        <taxon>Eukaryota</taxon>
        <taxon>Sar</taxon>
        <taxon>Stramenopiles</taxon>
        <taxon>Bigyra</taxon>
        <taxon>Opalozoa</taxon>
        <taxon>Opalinata</taxon>
        <taxon>Blastocystidae</taxon>
        <taxon>Blastocystis</taxon>
    </lineage>
</organism>
<dbReference type="Proteomes" id="UP000078348">
    <property type="component" value="Unassembled WGS sequence"/>
</dbReference>
<protein>
    <submittedName>
        <fullName evidence="3">Double-stranded DNA-binding family protein</fullName>
    </submittedName>
</protein>
<dbReference type="SUPFAM" id="SSF46950">
    <property type="entry name" value="Double-stranded DNA-binding domain"/>
    <property type="match status" value="1"/>
</dbReference>
<name>A0A196SDI4_BLAHN</name>
<dbReference type="PANTHER" id="PTHR10840:SF0">
    <property type="entry name" value="PROGRAMMED CELL DEATH PROTEIN 5"/>
    <property type="match status" value="1"/>
</dbReference>
<proteinExistence type="inferred from homology"/>
<reference evidence="3 4" key="1">
    <citation type="submission" date="2016-05" db="EMBL/GenBank/DDBJ databases">
        <title>Nuclear genome of Blastocystis sp. subtype 1 NandII.</title>
        <authorList>
            <person name="Gentekaki E."/>
            <person name="Curtis B."/>
            <person name="Stairs C."/>
            <person name="Eme L."/>
            <person name="Herman E."/>
            <person name="Klimes V."/>
            <person name="Arias M.C."/>
            <person name="Elias M."/>
            <person name="Hilliou F."/>
            <person name="Klute M."/>
            <person name="Malik S.-B."/>
            <person name="Pightling A."/>
            <person name="Rachubinski R."/>
            <person name="Salas D."/>
            <person name="Schlacht A."/>
            <person name="Suga H."/>
            <person name="Archibald J."/>
            <person name="Ball S.G."/>
            <person name="Clark G."/>
            <person name="Dacks J."/>
            <person name="Van Der Giezen M."/>
            <person name="Tsaousis A."/>
            <person name="Roger A."/>
        </authorList>
    </citation>
    <scope>NUCLEOTIDE SEQUENCE [LARGE SCALE GENOMIC DNA]</scope>
    <source>
        <strain evidence="4">ATCC 50177 / NandII</strain>
    </source>
</reference>
<dbReference type="GO" id="GO:0005829">
    <property type="term" value="C:cytosol"/>
    <property type="evidence" value="ECO:0007669"/>
    <property type="project" value="TreeGrafter"/>
</dbReference>
<comment type="caution">
    <text evidence="3">The sequence shown here is derived from an EMBL/GenBank/DDBJ whole genome shotgun (WGS) entry which is preliminary data.</text>
</comment>
<feature type="compositionally biased region" description="Low complexity" evidence="2">
    <location>
        <begin position="1"/>
        <end position="17"/>
    </location>
</feature>
<dbReference type="Pfam" id="PF01984">
    <property type="entry name" value="dsDNA_bind"/>
    <property type="match status" value="1"/>
</dbReference>
<dbReference type="InterPro" id="IPR002836">
    <property type="entry name" value="PDCD5-like"/>
</dbReference>
<dbReference type="AlphaFoldDB" id="A0A196SDI4"/>
<evidence type="ECO:0000313" key="3">
    <source>
        <dbReference type="EMBL" id="OAO15115.1"/>
    </source>
</evidence>
<evidence type="ECO:0000256" key="2">
    <source>
        <dbReference type="SAM" id="MobiDB-lite"/>
    </source>
</evidence>
<dbReference type="OrthoDB" id="10252486at2759"/>